<dbReference type="GO" id="GO:0046872">
    <property type="term" value="F:metal ion binding"/>
    <property type="evidence" value="ECO:0007669"/>
    <property type="project" value="UniProtKB-KW"/>
</dbReference>
<evidence type="ECO:0000256" key="6">
    <source>
        <dbReference type="ARBA" id="ARBA00023002"/>
    </source>
</evidence>
<dbReference type="Gene3D" id="1.10.420.10">
    <property type="entry name" value="Peroxidase, domain 2"/>
    <property type="match status" value="1"/>
</dbReference>
<dbReference type="STRING" id="3988.B9RC52"/>
<dbReference type="AlphaFoldDB" id="B9RC52"/>
<proteinExistence type="inferred from homology"/>
<dbReference type="PRINTS" id="PR00461">
    <property type="entry name" value="PLPEROXIDASE"/>
</dbReference>
<evidence type="ECO:0000256" key="8">
    <source>
        <dbReference type="PIRSR" id="PIRSR600823-3"/>
    </source>
</evidence>
<keyword evidence="7 8" id="KW-0408">Iron</keyword>
<feature type="binding site" evidence="8">
    <location>
        <position position="58"/>
    </location>
    <ligand>
        <name>Ca(2+)</name>
        <dbReference type="ChEBI" id="CHEBI:29108"/>
        <label>2</label>
    </ligand>
</feature>
<name>B9RC52_RICCO</name>
<dbReference type="InterPro" id="IPR002016">
    <property type="entry name" value="Haem_peroxidase"/>
</dbReference>
<reference evidence="13" key="1">
    <citation type="journal article" date="2010" name="Nat. Biotechnol.">
        <title>Draft genome sequence of the oilseed species Ricinus communis.</title>
        <authorList>
            <person name="Chan A.P."/>
            <person name="Crabtree J."/>
            <person name="Zhao Q."/>
            <person name="Lorenzi H."/>
            <person name="Orvis J."/>
            <person name="Puiu D."/>
            <person name="Melake-Berhan A."/>
            <person name="Jones K.M."/>
            <person name="Redman J."/>
            <person name="Chen G."/>
            <person name="Cahoon E.B."/>
            <person name="Gedil M."/>
            <person name="Stanke M."/>
            <person name="Haas B.J."/>
            <person name="Wortman J.R."/>
            <person name="Fraser-Liggett C.M."/>
            <person name="Ravel J."/>
            <person name="Rabinowicz P.D."/>
        </authorList>
    </citation>
    <scope>NUCLEOTIDE SEQUENCE [LARGE SCALE GENOMIC DNA]</scope>
    <source>
        <strain evidence="13">cv. Hale</strain>
    </source>
</reference>
<evidence type="ECO:0000256" key="5">
    <source>
        <dbReference type="ARBA" id="ARBA00022723"/>
    </source>
</evidence>
<comment type="cofactor">
    <cofactor evidence="8">
        <name>heme b</name>
        <dbReference type="ChEBI" id="CHEBI:60344"/>
    </cofactor>
    <text evidence="8">Binds 1 heme b (iron(II)-protoporphyrin IX) group per subunit.</text>
</comment>
<dbReference type="GO" id="GO:0020037">
    <property type="term" value="F:heme binding"/>
    <property type="evidence" value="ECO:0007669"/>
    <property type="project" value="InterPro"/>
</dbReference>
<feature type="disulfide bond" evidence="9">
    <location>
        <begin position="11"/>
        <end position="39"/>
    </location>
</feature>
<sequence length="129" mass="14488">MRAHTFVGAKCFFFRNRVNGTGNNIDVRFASLIRDIIPCPADGSGSENLDALTPETWDNRYFRNLIETKGLLQSDQELYSGGSTNSIVEEYDRDVSIFRSDVNPITDPNAAGKKGLRGANRFVKRSFDY</sequence>
<comment type="cofactor">
    <cofactor evidence="8">
        <name>Ca(2+)</name>
        <dbReference type="ChEBI" id="CHEBI:29108"/>
    </cofactor>
    <text evidence="8">Binds 2 calcium ions per subunit.</text>
</comment>
<accession>B9RC52</accession>
<dbReference type="PANTHER" id="PTHR31388:SF115">
    <property type="entry name" value="PEROXIDASE 5"/>
    <property type="match status" value="1"/>
</dbReference>
<dbReference type="GO" id="GO:0140825">
    <property type="term" value="F:lactoperoxidase activity"/>
    <property type="evidence" value="ECO:0007669"/>
    <property type="project" value="UniProtKB-EC"/>
</dbReference>
<dbReference type="InterPro" id="IPR010255">
    <property type="entry name" value="Haem_peroxidase_sf"/>
</dbReference>
<evidence type="ECO:0000259" key="11">
    <source>
        <dbReference type="PROSITE" id="PS50873"/>
    </source>
</evidence>
<dbReference type="EC" id="1.11.1.7" evidence="2"/>
<keyword evidence="8" id="KW-0106">Calcium</keyword>
<keyword evidence="4" id="KW-0349">Heme</keyword>
<dbReference type="Proteomes" id="UP000008311">
    <property type="component" value="Unassembled WGS sequence"/>
</dbReference>
<evidence type="ECO:0000256" key="9">
    <source>
        <dbReference type="PIRSR" id="PIRSR600823-5"/>
    </source>
</evidence>
<evidence type="ECO:0000256" key="3">
    <source>
        <dbReference type="ARBA" id="ARBA00022559"/>
    </source>
</evidence>
<dbReference type="EMBL" id="EQ973774">
    <property type="protein sequence ID" value="EEF51123.1"/>
    <property type="molecule type" value="Genomic_DNA"/>
</dbReference>
<dbReference type="InterPro" id="IPR000823">
    <property type="entry name" value="Peroxidase_pln"/>
</dbReference>
<protein>
    <recommendedName>
        <fullName evidence="2">peroxidase</fullName>
        <ecNumber evidence="2">1.11.1.7</ecNumber>
    </recommendedName>
</protein>
<dbReference type="Pfam" id="PF00141">
    <property type="entry name" value="peroxidase"/>
    <property type="match status" value="1"/>
</dbReference>
<evidence type="ECO:0000256" key="10">
    <source>
        <dbReference type="RuleBase" id="RU004241"/>
    </source>
</evidence>
<feature type="binding site" evidence="8">
    <location>
        <position position="53"/>
    </location>
    <ligand>
        <name>Ca(2+)</name>
        <dbReference type="ChEBI" id="CHEBI:29108"/>
        <label>2</label>
    </ligand>
</feature>
<keyword evidence="13" id="KW-1185">Reference proteome</keyword>
<evidence type="ECO:0000256" key="7">
    <source>
        <dbReference type="ARBA" id="ARBA00023004"/>
    </source>
</evidence>
<comment type="catalytic activity">
    <reaction evidence="1">
        <text>2 a phenolic donor + H2O2 = 2 a phenolic radical donor + 2 H2O</text>
        <dbReference type="Rhea" id="RHEA:56136"/>
        <dbReference type="ChEBI" id="CHEBI:15377"/>
        <dbReference type="ChEBI" id="CHEBI:16240"/>
        <dbReference type="ChEBI" id="CHEBI:139520"/>
        <dbReference type="ChEBI" id="CHEBI:139521"/>
        <dbReference type="EC" id="1.11.1.7"/>
    </reaction>
</comment>
<dbReference type="PANTHER" id="PTHR31388">
    <property type="entry name" value="PEROXIDASE 72-RELATED"/>
    <property type="match status" value="1"/>
</dbReference>
<comment type="similarity">
    <text evidence="10">Belongs to the peroxidase family.</text>
</comment>
<dbReference type="GO" id="GO:0006979">
    <property type="term" value="P:response to oxidative stress"/>
    <property type="evidence" value="ECO:0007669"/>
    <property type="project" value="InterPro"/>
</dbReference>
<feature type="binding site" evidence="8">
    <location>
        <position position="5"/>
    </location>
    <ligand>
        <name>Ca(2+)</name>
        <dbReference type="ChEBI" id="CHEBI:29108"/>
        <label>2</label>
    </ligand>
</feature>
<keyword evidence="5 8" id="KW-0479">Metal-binding</keyword>
<organism evidence="12 13">
    <name type="scientific">Ricinus communis</name>
    <name type="common">Castor bean</name>
    <dbReference type="NCBI Taxonomy" id="3988"/>
    <lineage>
        <taxon>Eukaryota</taxon>
        <taxon>Viridiplantae</taxon>
        <taxon>Streptophyta</taxon>
        <taxon>Embryophyta</taxon>
        <taxon>Tracheophyta</taxon>
        <taxon>Spermatophyta</taxon>
        <taxon>Magnoliopsida</taxon>
        <taxon>eudicotyledons</taxon>
        <taxon>Gunneridae</taxon>
        <taxon>Pentapetalae</taxon>
        <taxon>rosids</taxon>
        <taxon>fabids</taxon>
        <taxon>Malpighiales</taxon>
        <taxon>Euphorbiaceae</taxon>
        <taxon>Acalyphoideae</taxon>
        <taxon>Acalypheae</taxon>
        <taxon>Ricinus</taxon>
    </lineage>
</organism>
<dbReference type="InParanoid" id="B9RC52"/>
<gene>
    <name evidence="12" type="ORF">RCOM_1685310</name>
</gene>
<keyword evidence="3 12" id="KW-0575">Peroxidase</keyword>
<evidence type="ECO:0000256" key="2">
    <source>
        <dbReference type="ARBA" id="ARBA00012313"/>
    </source>
</evidence>
<evidence type="ECO:0000256" key="1">
    <source>
        <dbReference type="ARBA" id="ARBA00000189"/>
    </source>
</evidence>
<dbReference type="SUPFAM" id="SSF48113">
    <property type="entry name" value="Heme-dependent peroxidases"/>
    <property type="match status" value="1"/>
</dbReference>
<feature type="domain" description="Plant heme peroxidase family profile" evidence="11">
    <location>
        <begin position="1"/>
        <end position="101"/>
    </location>
</feature>
<evidence type="ECO:0000256" key="4">
    <source>
        <dbReference type="ARBA" id="ARBA00022617"/>
    </source>
</evidence>
<evidence type="ECO:0000313" key="12">
    <source>
        <dbReference type="EMBL" id="EEF51123.1"/>
    </source>
</evidence>
<evidence type="ECO:0000313" key="13">
    <source>
        <dbReference type="Proteomes" id="UP000008311"/>
    </source>
</evidence>
<keyword evidence="6 12" id="KW-0560">Oxidoreductase</keyword>
<feature type="binding site" description="axial binding residue" evidence="8">
    <location>
        <position position="4"/>
    </location>
    <ligand>
        <name>heme b</name>
        <dbReference type="ChEBI" id="CHEBI:60344"/>
    </ligand>
    <ligandPart>
        <name>Fe</name>
        <dbReference type="ChEBI" id="CHEBI:18248"/>
    </ligandPart>
</feature>
<dbReference type="PROSITE" id="PS50873">
    <property type="entry name" value="PEROXIDASE_4"/>
    <property type="match status" value="1"/>
</dbReference>
<keyword evidence="9" id="KW-1015">Disulfide bond</keyword>
<feature type="binding site" evidence="8">
    <location>
        <position position="50"/>
    </location>
    <ligand>
        <name>Ca(2+)</name>
        <dbReference type="ChEBI" id="CHEBI:29108"/>
        <label>2</label>
    </ligand>
</feature>